<evidence type="ECO:0000256" key="10">
    <source>
        <dbReference type="RuleBase" id="RU000579"/>
    </source>
</evidence>
<dbReference type="SUPFAM" id="SSF55347">
    <property type="entry name" value="Glyceraldehyde-3-phosphate dehydrogenase-like, C-terminal domain"/>
    <property type="match status" value="1"/>
</dbReference>
<keyword evidence="7 10" id="KW-0791">Threonine biosynthesis</keyword>
<evidence type="ECO:0000256" key="3">
    <source>
        <dbReference type="ARBA" id="ARBA00006753"/>
    </source>
</evidence>
<dbReference type="NCBIfam" id="NF004976">
    <property type="entry name" value="PRK06349.1"/>
    <property type="match status" value="1"/>
</dbReference>
<dbReference type="Gene3D" id="3.30.360.10">
    <property type="entry name" value="Dihydrodipicolinate Reductase, domain 2"/>
    <property type="match status" value="1"/>
</dbReference>
<gene>
    <name evidence="14" type="ORF">N6G96_08740</name>
</gene>
<evidence type="ECO:0000256" key="5">
    <source>
        <dbReference type="ARBA" id="ARBA00013376"/>
    </source>
</evidence>
<dbReference type="InterPro" id="IPR005106">
    <property type="entry name" value="Asp/hSer_DH_NAD-bd"/>
</dbReference>
<comment type="pathway">
    <text evidence="1 10">Amino-acid biosynthesis; L-threonine biosynthesis; L-threonine from L-aspartate: step 3/5.</text>
</comment>
<evidence type="ECO:0000256" key="9">
    <source>
        <dbReference type="ARBA" id="ARBA00023167"/>
    </source>
</evidence>
<dbReference type="EC" id="1.1.1.3" evidence="4 10"/>
<keyword evidence="9 10" id="KW-0486">Methionine biosynthesis</keyword>
<keyword evidence="10" id="KW-0521">NADP</keyword>
<dbReference type="Gene3D" id="3.40.50.720">
    <property type="entry name" value="NAD(P)-binding Rossmann-like Domain"/>
    <property type="match status" value="1"/>
</dbReference>
<evidence type="ECO:0000256" key="2">
    <source>
        <dbReference type="ARBA" id="ARBA00005062"/>
    </source>
</evidence>
<evidence type="ECO:0000256" key="7">
    <source>
        <dbReference type="ARBA" id="ARBA00022697"/>
    </source>
</evidence>
<dbReference type="PANTHER" id="PTHR43331:SF1">
    <property type="entry name" value="HOMOSERINE DEHYDROGENASE"/>
    <property type="match status" value="1"/>
</dbReference>
<feature type="domain" description="Homoserine dehydrogenase catalytic" evidence="12">
    <location>
        <begin position="138"/>
        <end position="316"/>
    </location>
</feature>
<reference evidence="15" key="1">
    <citation type="submission" date="2024-06" db="EMBL/GenBank/DDBJ databases">
        <authorList>
            <person name="Chang H.C."/>
            <person name="Mun S.Y."/>
        </authorList>
    </citation>
    <scope>NUCLEOTIDE SEQUENCE [LARGE SCALE GENOMIC DNA]</scope>
    <source>
        <strain evidence="15">KT1</strain>
    </source>
</reference>
<keyword evidence="15" id="KW-1185">Reference proteome</keyword>
<evidence type="ECO:0000259" key="12">
    <source>
        <dbReference type="Pfam" id="PF00742"/>
    </source>
</evidence>
<dbReference type="InterPro" id="IPR016204">
    <property type="entry name" value="HDH"/>
</dbReference>
<dbReference type="Pfam" id="PF00742">
    <property type="entry name" value="Homoserine_dh"/>
    <property type="match status" value="1"/>
</dbReference>
<accession>A0ABZ0Q316</accession>
<protein>
    <recommendedName>
        <fullName evidence="5 10">Homoserine dehydrogenase</fullName>
        <ecNumber evidence="4 10">1.1.1.3</ecNumber>
    </recommendedName>
</protein>
<evidence type="ECO:0000256" key="11">
    <source>
        <dbReference type="RuleBase" id="RU004171"/>
    </source>
</evidence>
<feature type="domain" description="Aspartate/homoserine dehydrogenase NAD-binding" evidence="13">
    <location>
        <begin position="10"/>
        <end position="130"/>
    </location>
</feature>
<evidence type="ECO:0000256" key="1">
    <source>
        <dbReference type="ARBA" id="ARBA00005056"/>
    </source>
</evidence>
<name>A0ABZ0Q316_9LACO</name>
<comment type="catalytic activity">
    <reaction evidence="10">
        <text>L-homoserine + NADP(+) = L-aspartate 4-semialdehyde + NADPH + H(+)</text>
        <dbReference type="Rhea" id="RHEA:15761"/>
        <dbReference type="ChEBI" id="CHEBI:15378"/>
        <dbReference type="ChEBI" id="CHEBI:57476"/>
        <dbReference type="ChEBI" id="CHEBI:57783"/>
        <dbReference type="ChEBI" id="CHEBI:58349"/>
        <dbReference type="ChEBI" id="CHEBI:537519"/>
        <dbReference type="EC" id="1.1.1.3"/>
    </reaction>
</comment>
<comment type="similarity">
    <text evidence="3 11">Belongs to the homoserine dehydrogenase family.</text>
</comment>
<dbReference type="RefSeq" id="WP_063698347.1">
    <property type="nucleotide sequence ID" value="NZ_BBIM01000038.1"/>
</dbReference>
<dbReference type="PANTHER" id="PTHR43331">
    <property type="entry name" value="HOMOSERINE DEHYDROGENASE"/>
    <property type="match status" value="1"/>
</dbReference>
<dbReference type="InterPro" id="IPR036291">
    <property type="entry name" value="NAD(P)-bd_dom_sf"/>
</dbReference>
<keyword evidence="8 10" id="KW-0560">Oxidoreductase</keyword>
<evidence type="ECO:0000259" key="13">
    <source>
        <dbReference type="Pfam" id="PF03447"/>
    </source>
</evidence>
<evidence type="ECO:0000256" key="6">
    <source>
        <dbReference type="ARBA" id="ARBA00022605"/>
    </source>
</evidence>
<evidence type="ECO:0000256" key="8">
    <source>
        <dbReference type="ARBA" id="ARBA00023002"/>
    </source>
</evidence>
<evidence type="ECO:0000256" key="4">
    <source>
        <dbReference type="ARBA" id="ARBA00013213"/>
    </source>
</evidence>
<evidence type="ECO:0000313" key="15">
    <source>
        <dbReference type="Proteomes" id="UP001302696"/>
    </source>
</evidence>
<organism evidence="14 15">
    <name type="scientific">Pediococcus inopinatus</name>
    <dbReference type="NCBI Taxonomy" id="114090"/>
    <lineage>
        <taxon>Bacteria</taxon>
        <taxon>Bacillati</taxon>
        <taxon>Bacillota</taxon>
        <taxon>Bacilli</taxon>
        <taxon>Lactobacillales</taxon>
        <taxon>Lactobacillaceae</taxon>
        <taxon>Pediococcus</taxon>
    </lineage>
</organism>
<dbReference type="InterPro" id="IPR001342">
    <property type="entry name" value="HDH_cat"/>
</dbReference>
<keyword evidence="6 10" id="KW-0028">Amino-acid biosynthesis</keyword>
<sequence length="415" mass="44648">MTTISVGMLGCGTVGSGVLTLLNRGDNQISESLGVHFNIKKIAVKHPDKKRGLNITKDLSFTGEIENVINDPSIQIVIEVMGTLDQAYKAIQQAITNGKSVITANKELIALKGPQLTKLAHDYHVDLYYEASVAGGIPILRVLNESLITDQITGLTGIVNGTSNFVLSAMKTDHSSYEESLKQAQSLGYAEANPIKDIEGIDAAYKLSILSQLAFGHSINLKQLKRKGIEGVTSNDINGAEVLGLTIKPAVIARQKDHELFTLVGPVAVYKQNPLANVNGVENSVLVTSTALGTTSYSGPGAGSEPTANSVMSDLLAVTKHILLEQIGTSFNKTTDDIGESSLMNLPLTYFLTLNSFTGDEAKISPENYEFLKQVVKVNHAYFCVTKLLTKEQKNELTSALANGVTEVHFYPILK</sequence>
<dbReference type="Gene3D" id="3.30.70.3100">
    <property type="match status" value="1"/>
</dbReference>
<comment type="pathway">
    <text evidence="2 10">Amino-acid biosynthesis; L-methionine biosynthesis via de novo pathway; L-homoserine from L-aspartate: step 3/3.</text>
</comment>
<dbReference type="Pfam" id="PF03447">
    <property type="entry name" value="NAD_binding_3"/>
    <property type="match status" value="1"/>
</dbReference>
<proteinExistence type="inferred from homology"/>
<dbReference type="SUPFAM" id="SSF51735">
    <property type="entry name" value="NAD(P)-binding Rossmann-fold domains"/>
    <property type="match status" value="1"/>
</dbReference>
<dbReference type="PIRSF" id="PIRSF000098">
    <property type="entry name" value="Homoser_dehydrog"/>
    <property type="match status" value="1"/>
</dbReference>
<dbReference type="InterPro" id="IPR019811">
    <property type="entry name" value="HDH_CS"/>
</dbReference>
<dbReference type="EMBL" id="CP104778">
    <property type="protein sequence ID" value="WPC21350.1"/>
    <property type="molecule type" value="Genomic_DNA"/>
</dbReference>
<dbReference type="PROSITE" id="PS01042">
    <property type="entry name" value="HOMOSER_DHGENASE"/>
    <property type="match status" value="1"/>
</dbReference>
<dbReference type="GO" id="GO:0004412">
    <property type="term" value="F:homoserine dehydrogenase activity"/>
    <property type="evidence" value="ECO:0007669"/>
    <property type="project" value="UniProtKB-EC"/>
</dbReference>
<evidence type="ECO:0000313" key="14">
    <source>
        <dbReference type="EMBL" id="WPC21350.1"/>
    </source>
</evidence>
<dbReference type="Proteomes" id="UP001302696">
    <property type="component" value="Chromosome"/>
</dbReference>